<dbReference type="AlphaFoldDB" id="A0A194VI79"/>
<accession>A0A194VI79</accession>
<dbReference type="OrthoDB" id="3499148at2759"/>
<dbReference type="Proteomes" id="UP000078559">
    <property type="component" value="Unassembled WGS sequence"/>
</dbReference>
<reference evidence="2" key="1">
    <citation type="submission" date="2014-12" db="EMBL/GenBank/DDBJ databases">
        <title>Genome Sequence of Valsa Canker Pathogens Uncovers a Specific Adaption of Colonization on Woody Bark.</title>
        <authorList>
            <person name="Yin Z."/>
            <person name="Liu H."/>
            <person name="Gao X."/>
            <person name="Li Z."/>
            <person name="Song N."/>
            <person name="Ke X."/>
            <person name="Dai Q."/>
            <person name="Wu Y."/>
            <person name="Sun Y."/>
            <person name="Xu J.-R."/>
            <person name="Kang Z.K."/>
            <person name="Wang L."/>
            <person name="Huang L."/>
        </authorList>
    </citation>
    <scope>NUCLEOTIDE SEQUENCE [LARGE SCALE GENOMIC DNA]</scope>
    <source>
        <strain evidence="2">03-8</strain>
    </source>
</reference>
<dbReference type="EMBL" id="KN796115">
    <property type="protein sequence ID" value="KUI63846.1"/>
    <property type="molecule type" value="Genomic_DNA"/>
</dbReference>
<organism evidence="2 3">
    <name type="scientific">Cytospora mali</name>
    <name type="common">Apple Valsa canker fungus</name>
    <name type="synonym">Valsa mali</name>
    <dbReference type="NCBI Taxonomy" id="578113"/>
    <lineage>
        <taxon>Eukaryota</taxon>
        <taxon>Fungi</taxon>
        <taxon>Dikarya</taxon>
        <taxon>Ascomycota</taxon>
        <taxon>Pezizomycotina</taxon>
        <taxon>Sordariomycetes</taxon>
        <taxon>Sordariomycetidae</taxon>
        <taxon>Diaporthales</taxon>
        <taxon>Cytosporaceae</taxon>
        <taxon>Cytospora</taxon>
    </lineage>
</organism>
<proteinExistence type="predicted"/>
<sequence length="317" mass="35051">MNAQQLPPELAELANSLHKKLTEPVFRADRAPIRLDTALESSCRQEAHNIWLEAGFQAWYAWFCVDSNTKATLAELSSLHLSEIASFVCSIRPHETIQNLFEHLFYKSFRGDLRRRILASRGYSYPVPKETTSTVPAISLVPLQTPGNLTPAYGHRQPSIVNDDNAPQPNTSGQPDNNQPDESRGQPVTHDTDSPNDASQPPAVDYNERSFPGAKYLPAIFPPQTCVAIVKTGRAASVRIVALPPALQYSLELDIYASKVPYMARELFGVIIQVEDGRLYLGLDSGANASFDTLRLAGADHEAARRILGRVYSAPWK</sequence>
<keyword evidence="3" id="KW-1185">Reference proteome</keyword>
<evidence type="ECO:0000313" key="3">
    <source>
        <dbReference type="Proteomes" id="UP000078559"/>
    </source>
</evidence>
<protein>
    <submittedName>
        <fullName evidence="2">Uncharacterized protein</fullName>
    </submittedName>
</protein>
<feature type="compositionally biased region" description="Polar residues" evidence="1">
    <location>
        <begin position="159"/>
        <end position="180"/>
    </location>
</feature>
<evidence type="ECO:0000313" key="2">
    <source>
        <dbReference type="EMBL" id="KUI63846.1"/>
    </source>
</evidence>
<evidence type="ECO:0000256" key="1">
    <source>
        <dbReference type="SAM" id="MobiDB-lite"/>
    </source>
</evidence>
<gene>
    <name evidence="2" type="ORF">VM1G_12025</name>
</gene>
<feature type="region of interest" description="Disordered" evidence="1">
    <location>
        <begin position="148"/>
        <end position="208"/>
    </location>
</feature>
<name>A0A194VI79_CYTMA</name>